<accession>A0AAU0BBH9</accession>
<proteinExistence type="predicted"/>
<reference evidence="1 2" key="1">
    <citation type="submission" date="2022-08" db="EMBL/GenBank/DDBJ databases">
        <title>Whole genome sequencing-based tracing of a 2022 introduction and outbreak of Xanthomonas hortorum pv. pelargonii.</title>
        <authorList>
            <person name="Iruegas-Bocardo F."/>
            <person name="Weisberg A.K."/>
            <person name="Riutta E.R."/>
            <person name="Kilday K."/>
            <person name="Bonkowski J.C."/>
            <person name="Creswell T."/>
            <person name="Daughtrey M.L."/>
            <person name="Rane K."/>
            <person name="Grunwald N.J."/>
            <person name="Chang J.H."/>
            <person name="Putnam M.L."/>
        </authorList>
    </citation>
    <scope>NUCLEOTIDE SEQUENCE [LARGE SCALE GENOMIC DNA]</scope>
    <source>
        <strain evidence="1 2">22-323</strain>
    </source>
</reference>
<dbReference type="EMBL" id="CP103836">
    <property type="protein sequence ID" value="WOB49296.1"/>
    <property type="molecule type" value="Genomic_DNA"/>
</dbReference>
<organism evidence="1 2">
    <name type="scientific">Xanthomonas hydrangeae</name>
    <dbReference type="NCBI Taxonomy" id="2775159"/>
    <lineage>
        <taxon>Bacteria</taxon>
        <taxon>Pseudomonadati</taxon>
        <taxon>Pseudomonadota</taxon>
        <taxon>Gammaproteobacteria</taxon>
        <taxon>Lysobacterales</taxon>
        <taxon>Lysobacteraceae</taxon>
        <taxon>Xanthomonas</taxon>
    </lineage>
</organism>
<sequence>MLPNSGATPLTSHRWLLYAKLPVTKRTGYFRSKDGKAAYTVPSQPLLPMTTHHASNGMHIASVLGHFDTRRLPA</sequence>
<dbReference type="RefSeq" id="WP_316695291.1">
    <property type="nucleotide sequence ID" value="NZ_CP103836.1"/>
</dbReference>
<keyword evidence="2" id="KW-1185">Reference proteome</keyword>
<gene>
    <name evidence="1" type="ORF">NYR97_19115</name>
</gene>
<evidence type="ECO:0000313" key="2">
    <source>
        <dbReference type="Proteomes" id="UP001302716"/>
    </source>
</evidence>
<dbReference type="Proteomes" id="UP001302716">
    <property type="component" value="Chromosome"/>
</dbReference>
<dbReference type="AlphaFoldDB" id="A0AAU0BBH9"/>
<name>A0AAU0BBH9_9XANT</name>
<evidence type="ECO:0000313" key="1">
    <source>
        <dbReference type="EMBL" id="WOB49296.1"/>
    </source>
</evidence>
<protein>
    <submittedName>
        <fullName evidence="1">Uncharacterized protein</fullName>
    </submittedName>
</protein>